<organism evidence="2 3">
    <name type="scientific">Anaerosolibacter carboniphilus</name>
    <dbReference type="NCBI Taxonomy" id="1417629"/>
    <lineage>
        <taxon>Bacteria</taxon>
        <taxon>Bacillati</taxon>
        <taxon>Bacillota</taxon>
        <taxon>Clostridia</taxon>
        <taxon>Peptostreptococcales</taxon>
        <taxon>Thermotaleaceae</taxon>
        <taxon>Anaerosolibacter</taxon>
    </lineage>
</organism>
<dbReference type="GO" id="GO:0016747">
    <property type="term" value="F:acyltransferase activity, transferring groups other than amino-acyl groups"/>
    <property type="evidence" value="ECO:0007669"/>
    <property type="project" value="InterPro"/>
</dbReference>
<dbReference type="SUPFAM" id="SSF55729">
    <property type="entry name" value="Acyl-CoA N-acyltransferases (Nat)"/>
    <property type="match status" value="1"/>
</dbReference>
<keyword evidence="3" id="KW-1185">Reference proteome</keyword>
<evidence type="ECO:0000313" key="3">
    <source>
        <dbReference type="Proteomes" id="UP000579281"/>
    </source>
</evidence>
<dbReference type="PROSITE" id="PS51186">
    <property type="entry name" value="GNAT"/>
    <property type="match status" value="1"/>
</dbReference>
<proteinExistence type="predicted"/>
<name>A0A841KYH5_9FIRM</name>
<sequence>MTDIRRAKISDSEILTNIAVESEAYWGYDSDFMEKFKMIYKVTEDFISNNPTYVIQEEEKIVGFYGLLIDGHENSLEYLFIEPKSIGKGYGKALWTHMIKTCETLGIRELVIVAGPDAKAFYTKMGAVPSGEVESLVRKGRKVPRLIYTL</sequence>
<dbReference type="Pfam" id="PF00583">
    <property type="entry name" value="Acetyltransf_1"/>
    <property type="match status" value="1"/>
</dbReference>
<dbReference type="InterPro" id="IPR016181">
    <property type="entry name" value="Acyl_CoA_acyltransferase"/>
</dbReference>
<accession>A0A841KYH5</accession>
<evidence type="ECO:0000313" key="2">
    <source>
        <dbReference type="EMBL" id="MBB6215185.1"/>
    </source>
</evidence>
<dbReference type="RefSeq" id="WP_184309257.1">
    <property type="nucleotide sequence ID" value="NZ_JACHEN010000006.1"/>
</dbReference>
<dbReference type="CDD" id="cd04301">
    <property type="entry name" value="NAT_SF"/>
    <property type="match status" value="1"/>
</dbReference>
<keyword evidence="2" id="KW-0808">Transferase</keyword>
<comment type="caution">
    <text evidence="2">The sequence shown here is derived from an EMBL/GenBank/DDBJ whole genome shotgun (WGS) entry which is preliminary data.</text>
</comment>
<dbReference type="Proteomes" id="UP000579281">
    <property type="component" value="Unassembled WGS sequence"/>
</dbReference>
<gene>
    <name evidence="2" type="ORF">HNQ80_001274</name>
</gene>
<dbReference type="InterPro" id="IPR000182">
    <property type="entry name" value="GNAT_dom"/>
</dbReference>
<dbReference type="AlphaFoldDB" id="A0A841KYH5"/>
<dbReference type="EMBL" id="JACHEN010000006">
    <property type="protein sequence ID" value="MBB6215185.1"/>
    <property type="molecule type" value="Genomic_DNA"/>
</dbReference>
<reference evidence="2 3" key="1">
    <citation type="submission" date="2020-08" db="EMBL/GenBank/DDBJ databases">
        <title>Genomic Encyclopedia of Type Strains, Phase IV (KMG-IV): sequencing the most valuable type-strain genomes for metagenomic binning, comparative biology and taxonomic classification.</title>
        <authorList>
            <person name="Goeker M."/>
        </authorList>
    </citation>
    <scope>NUCLEOTIDE SEQUENCE [LARGE SCALE GENOMIC DNA]</scope>
    <source>
        <strain evidence="2 3">DSM 103526</strain>
    </source>
</reference>
<evidence type="ECO:0000259" key="1">
    <source>
        <dbReference type="PROSITE" id="PS51186"/>
    </source>
</evidence>
<protein>
    <submittedName>
        <fullName evidence="2">N-acetylglutamate synthase-like GNAT family acetyltransferase</fullName>
    </submittedName>
</protein>
<dbReference type="Gene3D" id="3.40.630.30">
    <property type="match status" value="1"/>
</dbReference>
<feature type="domain" description="N-acetyltransferase" evidence="1">
    <location>
        <begin position="2"/>
        <end position="150"/>
    </location>
</feature>